<accession>A0A1H8SIC2</accession>
<evidence type="ECO:0000256" key="1">
    <source>
        <dbReference type="ARBA" id="ARBA00012344"/>
    </source>
</evidence>
<dbReference type="InterPro" id="IPR006840">
    <property type="entry name" value="ChaC"/>
</dbReference>
<protein>
    <recommendedName>
        <fullName evidence="1">glutathione-specific gamma-glutamylcyclotransferase</fullName>
        <ecNumber evidence="1">4.3.2.7</ecNumber>
    </recommendedName>
</protein>
<name>A0A1H8SIC2_9RHOB</name>
<evidence type="ECO:0000256" key="2">
    <source>
        <dbReference type="ARBA" id="ARBA00023239"/>
    </source>
</evidence>
<dbReference type="STRING" id="569882.SAMN04490248_11245"/>
<dbReference type="AlphaFoldDB" id="A0A1H8SIC2"/>
<dbReference type="Pfam" id="PF04752">
    <property type="entry name" value="ChaC"/>
    <property type="match status" value="1"/>
</dbReference>
<dbReference type="EC" id="4.3.2.7" evidence="1"/>
<dbReference type="InterPro" id="IPR036568">
    <property type="entry name" value="GGCT-like_sf"/>
</dbReference>
<dbReference type="GO" id="GO:0005737">
    <property type="term" value="C:cytoplasm"/>
    <property type="evidence" value="ECO:0007669"/>
    <property type="project" value="TreeGrafter"/>
</dbReference>
<dbReference type="EMBL" id="FODS01000012">
    <property type="protein sequence ID" value="SEO78317.1"/>
    <property type="molecule type" value="Genomic_DNA"/>
</dbReference>
<dbReference type="GO" id="GO:0006751">
    <property type="term" value="P:glutathione catabolic process"/>
    <property type="evidence" value="ECO:0007669"/>
    <property type="project" value="InterPro"/>
</dbReference>
<dbReference type="Gene3D" id="3.10.490.10">
    <property type="entry name" value="Gamma-glutamyl cyclotransferase-like"/>
    <property type="match status" value="1"/>
</dbReference>
<proteinExistence type="predicted"/>
<dbReference type="OrthoDB" id="9795692at2"/>
<dbReference type="PANTHER" id="PTHR12192">
    <property type="entry name" value="CATION TRANSPORT PROTEIN CHAC-RELATED"/>
    <property type="match status" value="1"/>
</dbReference>
<dbReference type="SUPFAM" id="SSF110857">
    <property type="entry name" value="Gamma-glutamyl cyclotransferase-like"/>
    <property type="match status" value="1"/>
</dbReference>
<dbReference type="CDD" id="cd06661">
    <property type="entry name" value="GGCT_like"/>
    <property type="match status" value="1"/>
</dbReference>
<dbReference type="PANTHER" id="PTHR12192:SF2">
    <property type="entry name" value="GLUTATHIONE-SPECIFIC GAMMA-GLUTAMYLCYCLOTRANSFERASE 2"/>
    <property type="match status" value="1"/>
</dbReference>
<keyword evidence="2" id="KW-0456">Lyase</keyword>
<dbReference type="GO" id="GO:0061928">
    <property type="term" value="F:glutathione specific gamma-glutamylcyclotransferase activity"/>
    <property type="evidence" value="ECO:0007669"/>
    <property type="project" value="UniProtKB-EC"/>
</dbReference>
<keyword evidence="4" id="KW-1185">Reference proteome</keyword>
<dbReference type="RefSeq" id="WP_093118511.1">
    <property type="nucleotide sequence ID" value="NZ_FODS01000012.1"/>
</dbReference>
<reference evidence="3 4" key="1">
    <citation type="submission" date="2016-10" db="EMBL/GenBank/DDBJ databases">
        <authorList>
            <person name="de Groot N.N."/>
        </authorList>
    </citation>
    <scope>NUCLEOTIDE SEQUENCE [LARGE SCALE GENOMIC DNA]</scope>
    <source>
        <strain evidence="3 4">DSM 27842</strain>
    </source>
</reference>
<sequence length="186" mass="20638">MTMWVFGYGSLLWYPGFEYEERVIAQLDGWHRSFCMSSIHHRGTVETPGLVLALDASEGAHCQGLALSVREGYEAETLEYLRARELVSSAYLETALPVDLADGRRVEAVTFVIDPHHVQYCGALDLERQAHIIAGAVGGRGPNTEYLHNTASHLREWGIEDADLDWLSERVRALTAAPAPDMGVSR</sequence>
<evidence type="ECO:0000313" key="3">
    <source>
        <dbReference type="EMBL" id="SEO78317.1"/>
    </source>
</evidence>
<dbReference type="InterPro" id="IPR013024">
    <property type="entry name" value="GGCT-like"/>
</dbReference>
<dbReference type="Proteomes" id="UP000198893">
    <property type="component" value="Unassembled WGS sequence"/>
</dbReference>
<organism evidence="3 4">
    <name type="scientific">Salinihabitans flavidus</name>
    <dbReference type="NCBI Taxonomy" id="569882"/>
    <lineage>
        <taxon>Bacteria</taxon>
        <taxon>Pseudomonadati</taxon>
        <taxon>Pseudomonadota</taxon>
        <taxon>Alphaproteobacteria</taxon>
        <taxon>Rhodobacterales</taxon>
        <taxon>Roseobacteraceae</taxon>
        <taxon>Salinihabitans</taxon>
    </lineage>
</organism>
<evidence type="ECO:0000313" key="4">
    <source>
        <dbReference type="Proteomes" id="UP000198893"/>
    </source>
</evidence>
<gene>
    <name evidence="3" type="ORF">SAMN04490248_11245</name>
</gene>